<dbReference type="RefSeq" id="WP_382318387.1">
    <property type="nucleotide sequence ID" value="NZ_JBHUFD010000019.1"/>
</dbReference>
<accession>A0ABW4R0Z8</accession>
<proteinExistence type="predicted"/>
<dbReference type="EMBL" id="JBHUFD010000019">
    <property type="protein sequence ID" value="MFD1875558.1"/>
    <property type="molecule type" value="Genomic_DNA"/>
</dbReference>
<keyword evidence="1" id="KW-0732">Signal</keyword>
<comment type="caution">
    <text evidence="2">The sequence shown here is derived from an EMBL/GenBank/DDBJ whole genome shotgun (WGS) entry which is preliminary data.</text>
</comment>
<keyword evidence="3" id="KW-1185">Reference proteome</keyword>
<feature type="chain" id="PRO_5046912447" evidence="1">
    <location>
        <begin position="20"/>
        <end position="163"/>
    </location>
</feature>
<organism evidence="2 3">
    <name type="scientific">Hymenobacter bucti</name>
    <dbReference type="NCBI Taxonomy" id="1844114"/>
    <lineage>
        <taxon>Bacteria</taxon>
        <taxon>Pseudomonadati</taxon>
        <taxon>Bacteroidota</taxon>
        <taxon>Cytophagia</taxon>
        <taxon>Cytophagales</taxon>
        <taxon>Hymenobacteraceae</taxon>
        <taxon>Hymenobacter</taxon>
    </lineage>
</organism>
<evidence type="ECO:0000313" key="2">
    <source>
        <dbReference type="EMBL" id="MFD1875558.1"/>
    </source>
</evidence>
<feature type="signal peptide" evidence="1">
    <location>
        <begin position="1"/>
        <end position="19"/>
    </location>
</feature>
<sequence>MKKLLLALLLLAYSAGAQSLPPLPAPTELGPPAGQEASMPFKLANVIVVHTSDSPRTAYQKLATLLLEQGYQLEKTDSAQGRITTDYHRSAYRRIKVSLQFVISAQASGALVEERAIGQVSVAASRFAVECRGTPTMPIACAWSEMWRLASLYPAGALAYKRD</sequence>
<dbReference type="Proteomes" id="UP001597197">
    <property type="component" value="Unassembled WGS sequence"/>
</dbReference>
<protein>
    <submittedName>
        <fullName evidence="2">Uncharacterized protein</fullName>
    </submittedName>
</protein>
<gene>
    <name evidence="2" type="ORF">ACFSDX_24205</name>
</gene>
<evidence type="ECO:0000256" key="1">
    <source>
        <dbReference type="SAM" id="SignalP"/>
    </source>
</evidence>
<evidence type="ECO:0000313" key="3">
    <source>
        <dbReference type="Proteomes" id="UP001597197"/>
    </source>
</evidence>
<name>A0ABW4R0Z8_9BACT</name>
<reference evidence="3" key="1">
    <citation type="journal article" date="2019" name="Int. J. Syst. Evol. Microbiol.">
        <title>The Global Catalogue of Microorganisms (GCM) 10K type strain sequencing project: providing services to taxonomists for standard genome sequencing and annotation.</title>
        <authorList>
            <consortium name="The Broad Institute Genomics Platform"/>
            <consortium name="The Broad Institute Genome Sequencing Center for Infectious Disease"/>
            <person name="Wu L."/>
            <person name="Ma J."/>
        </authorList>
    </citation>
    <scope>NUCLEOTIDE SEQUENCE [LARGE SCALE GENOMIC DNA]</scope>
    <source>
        <strain evidence="3">CGMCC 1.15795</strain>
    </source>
</reference>